<reference evidence="10 11" key="1">
    <citation type="journal article" date="2007" name="Proc. Natl. Acad. Sci. U.S.A.">
        <title>The tiny eukaryote Ostreococcus provides genomic insights into the paradox of plankton speciation.</title>
        <authorList>
            <person name="Palenik B."/>
            <person name="Grimwood J."/>
            <person name="Aerts A."/>
            <person name="Rouze P."/>
            <person name="Salamov A."/>
            <person name="Putnam N."/>
            <person name="Dupont C."/>
            <person name="Jorgensen R."/>
            <person name="Derelle E."/>
            <person name="Rombauts S."/>
            <person name="Zhou K."/>
            <person name="Otillar R."/>
            <person name="Merchant S.S."/>
            <person name="Podell S."/>
            <person name="Gaasterland T."/>
            <person name="Napoli C."/>
            <person name="Gendler K."/>
            <person name="Manuell A."/>
            <person name="Tai V."/>
            <person name="Vallon O."/>
            <person name="Piganeau G."/>
            <person name="Jancek S."/>
            <person name="Heijde M."/>
            <person name="Jabbari K."/>
            <person name="Bowler C."/>
            <person name="Lohr M."/>
            <person name="Robbens S."/>
            <person name="Werner G."/>
            <person name="Dubchak I."/>
            <person name="Pazour G.J."/>
            <person name="Ren Q."/>
            <person name="Paulsen I."/>
            <person name="Delwiche C."/>
            <person name="Schmutz J."/>
            <person name="Rokhsar D."/>
            <person name="Van de Peer Y."/>
            <person name="Moreau H."/>
            <person name="Grigoriev I.V."/>
        </authorList>
    </citation>
    <scope>NUCLEOTIDE SEQUENCE [LARGE SCALE GENOMIC DNA]</scope>
    <source>
        <strain evidence="10 11">CCE9901</strain>
    </source>
</reference>
<evidence type="ECO:0000313" key="11">
    <source>
        <dbReference type="Proteomes" id="UP000001568"/>
    </source>
</evidence>
<dbReference type="InterPro" id="IPR011839">
    <property type="entry name" value="Pullul_strch"/>
</dbReference>
<dbReference type="InterPro" id="IPR004193">
    <property type="entry name" value="Glyco_hydro_13_N"/>
</dbReference>
<evidence type="ECO:0000256" key="5">
    <source>
        <dbReference type="SAM" id="MobiDB-lite"/>
    </source>
</evidence>
<evidence type="ECO:0000313" key="10">
    <source>
        <dbReference type="EMBL" id="ABO93829.1"/>
    </source>
</evidence>
<dbReference type="NCBIfam" id="TIGR02103">
    <property type="entry name" value="pullul_strch"/>
    <property type="match status" value="1"/>
</dbReference>
<evidence type="ECO:0000256" key="1">
    <source>
        <dbReference type="ARBA" id="ARBA00008061"/>
    </source>
</evidence>
<evidence type="ECO:0000256" key="2">
    <source>
        <dbReference type="ARBA" id="ARBA00022729"/>
    </source>
</evidence>
<dbReference type="eggNOG" id="KOG0470">
    <property type="taxonomic scope" value="Eukaryota"/>
</dbReference>
<sequence length="1062" mass="117010">MRSNVALRASTTSAHRWSRFSSSPSSTRRRQHQRQHHHLDVQHRPSRPVRVAAAPAEKPTVEEDTARVLRVRYHRKDGAYARWGAHVWGRGAASPTPWDAPLAATTDDASEWVTFDVELSDISRGDGSVSVLIHKGEAQDCRVEDFDATAAPEVFLVSGYSSAFETEPDLTSLPKGDIEKYRAIWVAERVIAVPGDFANDGDSFTLVSSSTADLKVTGEGVVGGDDVVTVVRSGELPSSVCAKFPHIKAAGYRALEVPSSVNVRDALKRQIAVAAVDAAGKPTDATGVQLQGAIDDLFAYDGPLGAEFGVNDKVTLRVWAPTALNVALALFDEPRGEETRRVVAMTRDETSGVWSATGDDFKDKYYNFEVTVFNPTTGKVSTNVASDPYARSLAADGRRAHVCDISRDDLKPKGWETFEKPKFTHPVDCSIYELHVRDFSALDETVSASARGKYLAFCEESSVCVSHLKKLADAGLTHVHLLPSYDFGSVPELPENQLSVDFKELAKLPPNSRKQQEEISKIAWSDCFNWGYDPVHYGVPEGSYATNPDGPRRIFEYRQMVHALASNGLRVICDVVYNHTLSSGPSDVNSVLDKIVPGYYHRRNFDGFIEASTCCNNTASEHYMMDRLIVDDLVHWAKDYKVDGFRFDLMGHLMLSTMLRAKDALQSLTLEKDGVDGKSLYLYGEGWDYAEVEKGRVGKNASQLNLAHTGIGSFNDRVREGCIGGSPFGDPRMQGFLTGLYYTPNGAVDQGDQDSQRYRMMEDGEKIIAALAGNVRDFVFVNRHGVEVPSSSAAWPDSNVAYAGEPEETVNYVSAHDNETLFDCIMLRAAASVSLEQRCRINHLATAIVALSQGVPFFHAGDEILRSKSLDRDSYSSGDWFNRLDYSGDTHNFGVGLPGEQKNGDRYDFITPMLADTSMRPSKEFIEEATRNFCELLSIRQSTPLLRLQTTRDIQRRMKFYNRGPAQTPGLIIASINDGDASTPGLPSLDANYKRVVLAFNATPNEISHHEAGLKVDFAGVDLELHPLVGGVTADAVAMRSVFIEGVPTIPPYTWTVFVQHR</sequence>
<dbReference type="STRING" id="436017.A4RRA2"/>
<dbReference type="CDD" id="cd11341">
    <property type="entry name" value="AmyAc_Pullulanase_LD-like"/>
    <property type="match status" value="1"/>
</dbReference>
<dbReference type="RefSeq" id="XP_001415537.1">
    <property type="nucleotide sequence ID" value="XM_001415500.1"/>
</dbReference>
<evidence type="ECO:0000259" key="9">
    <source>
        <dbReference type="Pfam" id="PF17967"/>
    </source>
</evidence>
<dbReference type="SUPFAM" id="SSF51011">
    <property type="entry name" value="Glycosyl hydrolase domain"/>
    <property type="match status" value="1"/>
</dbReference>
<dbReference type="Pfam" id="PF03714">
    <property type="entry name" value="PUD"/>
    <property type="match status" value="1"/>
</dbReference>
<evidence type="ECO:0000259" key="8">
    <source>
        <dbReference type="Pfam" id="PF11852"/>
    </source>
</evidence>
<dbReference type="Gene3D" id="2.60.40.1110">
    <property type="match status" value="1"/>
</dbReference>
<dbReference type="SUPFAM" id="SSF51445">
    <property type="entry name" value="(Trans)glycosidases"/>
    <property type="match status" value="1"/>
</dbReference>
<dbReference type="GO" id="GO:0051060">
    <property type="term" value="F:pullulanase activity"/>
    <property type="evidence" value="ECO:0007669"/>
    <property type="project" value="EnsemblPlants"/>
</dbReference>
<comment type="similarity">
    <text evidence="1">Belongs to the glycosyl hydrolase 13 family.</text>
</comment>
<organism evidence="10 11">
    <name type="scientific">Ostreococcus lucimarinus (strain CCE9901)</name>
    <dbReference type="NCBI Taxonomy" id="436017"/>
    <lineage>
        <taxon>Eukaryota</taxon>
        <taxon>Viridiplantae</taxon>
        <taxon>Chlorophyta</taxon>
        <taxon>Mamiellophyceae</taxon>
        <taxon>Mamiellales</taxon>
        <taxon>Bathycoccaceae</taxon>
        <taxon>Ostreococcus</taxon>
    </lineage>
</organism>
<dbReference type="InterPro" id="IPR017853">
    <property type="entry name" value="GH"/>
</dbReference>
<keyword evidence="4" id="KW-0326">Glycosidase</keyword>
<dbReference type="OMA" id="DKIVPWY"/>
<dbReference type="CAZy" id="CBM41">
    <property type="family name" value="Carbohydrate-Binding Module Family 41"/>
</dbReference>
<dbReference type="SUPFAM" id="SSF49452">
    <property type="entry name" value="Starch-binding domain-like"/>
    <property type="match status" value="1"/>
</dbReference>
<dbReference type="PANTHER" id="PTHR43002">
    <property type="entry name" value="GLYCOGEN DEBRANCHING ENZYME"/>
    <property type="match status" value="1"/>
</dbReference>
<dbReference type="EMBL" id="CP000581">
    <property type="protein sequence ID" value="ABO93829.1"/>
    <property type="molecule type" value="Genomic_DNA"/>
</dbReference>
<proteinExistence type="inferred from homology"/>
<keyword evidence="11" id="KW-1185">Reference proteome</keyword>
<feature type="compositionally biased region" description="Basic residues" evidence="5">
    <location>
        <begin position="27"/>
        <end position="37"/>
    </location>
</feature>
<evidence type="ECO:0000256" key="4">
    <source>
        <dbReference type="ARBA" id="ARBA00023295"/>
    </source>
</evidence>
<feature type="domain" description="Alpha-1,6-glucosidases pullulanase-type C-terminal" evidence="8">
    <location>
        <begin position="889"/>
        <end position="1060"/>
    </location>
</feature>
<dbReference type="InterPro" id="IPR013784">
    <property type="entry name" value="Carb-bd-like_fold"/>
</dbReference>
<dbReference type="InterPro" id="IPR013783">
    <property type="entry name" value="Ig-like_fold"/>
</dbReference>
<gene>
    <name evidence="10" type="ORF">OSTLU_39745</name>
</gene>
<feature type="domain" description="Glycoside hydrolase family 13 N-terminal" evidence="6">
    <location>
        <begin position="303"/>
        <end position="390"/>
    </location>
</feature>
<name>A4RRA2_OSTLU</name>
<evidence type="ECO:0000259" key="6">
    <source>
        <dbReference type="Pfam" id="PF02922"/>
    </source>
</evidence>
<dbReference type="CAZy" id="GH13">
    <property type="family name" value="Glycoside Hydrolase Family 13"/>
</dbReference>
<dbReference type="CDD" id="cd10315">
    <property type="entry name" value="CBM41_pullulanase"/>
    <property type="match status" value="1"/>
</dbReference>
<dbReference type="GO" id="GO:0005983">
    <property type="term" value="P:starch catabolic process"/>
    <property type="evidence" value="ECO:0007669"/>
    <property type="project" value="EnsemblPlants"/>
</dbReference>
<feature type="domain" description="Pullulanase carbohydrate-binding module 41" evidence="7">
    <location>
        <begin position="69"/>
        <end position="163"/>
    </location>
</feature>
<feature type="region of interest" description="Disordered" evidence="5">
    <location>
        <begin position="1"/>
        <end position="60"/>
    </location>
</feature>
<dbReference type="GO" id="GO:0019252">
    <property type="term" value="P:starch biosynthetic process"/>
    <property type="evidence" value="ECO:0007669"/>
    <property type="project" value="EnsemblPlants"/>
</dbReference>
<keyword evidence="2" id="KW-0732">Signal</keyword>
<dbReference type="GeneID" id="4999994"/>
<accession>A4RRA2</accession>
<dbReference type="Gene3D" id="2.60.40.1130">
    <property type="entry name" value="Rab geranylgeranyltransferase alpha-subunit, insert domain"/>
    <property type="match status" value="1"/>
</dbReference>
<keyword evidence="3" id="KW-0378">Hydrolase</keyword>
<evidence type="ECO:0000256" key="3">
    <source>
        <dbReference type="ARBA" id="ARBA00022801"/>
    </source>
</evidence>
<dbReference type="CAZy" id="CBM48">
    <property type="family name" value="Carbohydrate-Binding Module Family 48"/>
</dbReference>
<dbReference type="Pfam" id="PF02922">
    <property type="entry name" value="CBM_48"/>
    <property type="match status" value="1"/>
</dbReference>
<dbReference type="Gene3D" id="2.60.40.10">
    <property type="entry name" value="Immunoglobulins"/>
    <property type="match status" value="1"/>
</dbReference>
<feature type="compositionally biased region" description="Low complexity" evidence="5">
    <location>
        <begin position="13"/>
        <end position="26"/>
    </location>
</feature>
<dbReference type="InterPro" id="IPR024561">
    <property type="entry name" value="Pullul_strch_C"/>
</dbReference>
<dbReference type="CDD" id="cd02860">
    <property type="entry name" value="E_set_Pullulanase"/>
    <property type="match status" value="1"/>
</dbReference>
<evidence type="ECO:0008006" key="12">
    <source>
        <dbReference type="Google" id="ProtNLM"/>
    </source>
</evidence>
<dbReference type="GO" id="GO:0010303">
    <property type="term" value="F:limit dextrinase activity"/>
    <property type="evidence" value="ECO:0007669"/>
    <property type="project" value="EnsemblPlants"/>
</dbReference>
<dbReference type="GO" id="GO:0030246">
    <property type="term" value="F:carbohydrate binding"/>
    <property type="evidence" value="ECO:0007669"/>
    <property type="project" value="InterPro"/>
</dbReference>
<evidence type="ECO:0000259" key="7">
    <source>
        <dbReference type="Pfam" id="PF03714"/>
    </source>
</evidence>
<dbReference type="Pfam" id="PF17967">
    <property type="entry name" value="Pullulanase_N2"/>
    <property type="match status" value="1"/>
</dbReference>
<dbReference type="InterPro" id="IPR040671">
    <property type="entry name" value="Pullulanase_N2"/>
</dbReference>
<dbReference type="HOGENOM" id="CLU_004744_5_0_1"/>
<dbReference type="Gene3D" id="3.20.20.80">
    <property type="entry name" value="Glycosidases"/>
    <property type="match status" value="1"/>
</dbReference>
<dbReference type="Pfam" id="PF11852">
    <property type="entry name" value="Pullul_strch_C"/>
    <property type="match status" value="1"/>
</dbReference>
<dbReference type="KEGG" id="olu:OSTLU_39745"/>
<dbReference type="Gene3D" id="2.60.40.1180">
    <property type="entry name" value="Golgi alpha-mannosidase II"/>
    <property type="match status" value="1"/>
</dbReference>
<feature type="domain" description="Pullulanase N2" evidence="9">
    <location>
        <begin position="182"/>
        <end position="296"/>
    </location>
</feature>
<protein>
    <recommendedName>
        <fullName evidence="12">Pullulanase</fullName>
    </recommendedName>
</protein>
<dbReference type="SUPFAM" id="SSF81296">
    <property type="entry name" value="E set domains"/>
    <property type="match status" value="2"/>
</dbReference>
<dbReference type="OrthoDB" id="204980at2759"/>
<dbReference type="AlphaFoldDB" id="A4RRA2"/>
<dbReference type="InterPro" id="IPR014756">
    <property type="entry name" value="Ig_E-set"/>
</dbReference>
<dbReference type="Gramene" id="ABO93829">
    <property type="protein sequence ID" value="ABO93829"/>
    <property type="gene ID" value="OSTLU_39745"/>
</dbReference>
<dbReference type="InterPro" id="IPR013780">
    <property type="entry name" value="Glyco_hydro_b"/>
</dbReference>
<dbReference type="InterPro" id="IPR005323">
    <property type="entry name" value="CBM41_pullulanase"/>
</dbReference>
<dbReference type="Proteomes" id="UP000001568">
    <property type="component" value="Chromosome 1"/>
</dbReference>